<evidence type="ECO:0008006" key="3">
    <source>
        <dbReference type="Google" id="ProtNLM"/>
    </source>
</evidence>
<reference evidence="1 2" key="1">
    <citation type="submission" date="2024-06" db="EMBL/GenBank/DDBJ databases">
        <title>Genomic Encyclopedia of Type Strains, Phase IV (KMG-IV): sequencing the most valuable type-strain genomes for metagenomic binning, comparative biology and taxonomic classification.</title>
        <authorList>
            <person name="Goeker M."/>
        </authorList>
    </citation>
    <scope>NUCLEOTIDE SEQUENCE [LARGE SCALE GENOMIC DNA]</scope>
    <source>
        <strain evidence="1 2">DSM 29388</strain>
    </source>
</reference>
<gene>
    <name evidence="1" type="ORF">ABID46_000118</name>
</gene>
<accession>A0ABV2LPR5</accession>
<evidence type="ECO:0000313" key="1">
    <source>
        <dbReference type="EMBL" id="MET3730566.1"/>
    </source>
</evidence>
<dbReference type="Proteomes" id="UP001549146">
    <property type="component" value="Unassembled WGS sequence"/>
</dbReference>
<evidence type="ECO:0000313" key="2">
    <source>
        <dbReference type="Proteomes" id="UP001549146"/>
    </source>
</evidence>
<name>A0ABV2LPR5_9FLAO</name>
<comment type="caution">
    <text evidence="1">The sequence shown here is derived from an EMBL/GenBank/DDBJ whole genome shotgun (WGS) entry which is preliminary data.</text>
</comment>
<dbReference type="EMBL" id="JBEPMO010000001">
    <property type="protein sequence ID" value="MET3730566.1"/>
    <property type="molecule type" value="Genomic_DNA"/>
</dbReference>
<dbReference type="RefSeq" id="WP_354505642.1">
    <property type="nucleotide sequence ID" value="NZ_JBEPMO010000001.1"/>
</dbReference>
<keyword evidence="2" id="KW-1185">Reference proteome</keyword>
<protein>
    <recommendedName>
        <fullName evidence="3">TPM domain-containing protein</fullName>
    </recommendedName>
</protein>
<proteinExistence type="predicted"/>
<organism evidence="1 2">
    <name type="scientific">Moheibacter stercoris</name>
    <dbReference type="NCBI Taxonomy" id="1628251"/>
    <lineage>
        <taxon>Bacteria</taxon>
        <taxon>Pseudomonadati</taxon>
        <taxon>Bacteroidota</taxon>
        <taxon>Flavobacteriia</taxon>
        <taxon>Flavobacteriales</taxon>
        <taxon>Weeksellaceae</taxon>
        <taxon>Moheibacter</taxon>
    </lineage>
</organism>
<sequence>MINYKFILIFFFIQPIVLKSQEYFDKKLIPFKELIVSKLNYNQEFLSVDDDSVKYNMVYSRLIFEEKDLAIYEISTLKSHNLLYILITKKDKILLFDKINYEIFNTLITIMSDENNCYNKELIDWILESIGYNKNLSSATKLSSSNIPIDN</sequence>